<proteinExistence type="predicted"/>
<dbReference type="GO" id="GO:0008270">
    <property type="term" value="F:zinc ion binding"/>
    <property type="evidence" value="ECO:0007669"/>
    <property type="project" value="UniProtKB-KW"/>
</dbReference>
<dbReference type="STRING" id="1231657.A0A1Y1Y521"/>
<keyword evidence="1" id="KW-0862">Zinc</keyword>
<evidence type="ECO:0000313" key="5">
    <source>
        <dbReference type="Proteomes" id="UP000193144"/>
    </source>
</evidence>
<organism evidence="4 5">
    <name type="scientific">Clohesyomyces aquaticus</name>
    <dbReference type="NCBI Taxonomy" id="1231657"/>
    <lineage>
        <taxon>Eukaryota</taxon>
        <taxon>Fungi</taxon>
        <taxon>Dikarya</taxon>
        <taxon>Ascomycota</taxon>
        <taxon>Pezizomycotina</taxon>
        <taxon>Dothideomycetes</taxon>
        <taxon>Pleosporomycetidae</taxon>
        <taxon>Pleosporales</taxon>
        <taxon>Lindgomycetaceae</taxon>
        <taxon>Clohesyomyces</taxon>
    </lineage>
</organism>
<dbReference type="PANTHER" id="PTHR47251:SF1">
    <property type="entry name" value="FINGER DOMAIN PROTEIN, PUTATIVE (AFU_ORTHOLOGUE AFUA_3G04180)-RELATED"/>
    <property type="match status" value="1"/>
</dbReference>
<keyword evidence="5" id="KW-1185">Reference proteome</keyword>
<gene>
    <name evidence="4" type="ORF">BCR34DRAFT_580927</name>
</gene>
<feature type="compositionally biased region" description="Basic and acidic residues" evidence="2">
    <location>
        <begin position="108"/>
        <end position="146"/>
    </location>
</feature>
<comment type="caution">
    <text evidence="4">The sequence shown here is derived from an EMBL/GenBank/DDBJ whole genome shotgun (WGS) entry which is preliminary data.</text>
</comment>
<feature type="domain" description="C2H2-type" evidence="3">
    <location>
        <begin position="15"/>
        <end position="44"/>
    </location>
</feature>
<evidence type="ECO:0000259" key="3">
    <source>
        <dbReference type="PROSITE" id="PS50157"/>
    </source>
</evidence>
<dbReference type="SUPFAM" id="SSF57667">
    <property type="entry name" value="beta-beta-alpha zinc fingers"/>
    <property type="match status" value="1"/>
</dbReference>
<name>A0A1Y1Y521_9PLEO</name>
<feature type="compositionally biased region" description="Basic and acidic residues" evidence="2">
    <location>
        <begin position="77"/>
        <end position="98"/>
    </location>
</feature>
<feature type="compositionally biased region" description="Acidic residues" evidence="2">
    <location>
        <begin position="147"/>
        <end position="157"/>
    </location>
</feature>
<dbReference type="OrthoDB" id="4822at2759"/>
<dbReference type="InterPro" id="IPR036236">
    <property type="entry name" value="Znf_C2H2_sf"/>
</dbReference>
<feature type="region of interest" description="Disordered" evidence="2">
    <location>
        <begin position="76"/>
        <end position="158"/>
    </location>
</feature>
<dbReference type="EMBL" id="MCFA01000373">
    <property type="protein sequence ID" value="ORX92704.1"/>
    <property type="molecule type" value="Genomic_DNA"/>
</dbReference>
<dbReference type="PROSITE" id="PS50157">
    <property type="entry name" value="ZINC_FINGER_C2H2_2"/>
    <property type="match status" value="1"/>
</dbReference>
<reference evidence="4 5" key="1">
    <citation type="submission" date="2016-07" db="EMBL/GenBank/DDBJ databases">
        <title>Pervasive Adenine N6-methylation of Active Genes in Fungi.</title>
        <authorList>
            <consortium name="DOE Joint Genome Institute"/>
            <person name="Mondo S.J."/>
            <person name="Dannebaum R.O."/>
            <person name="Kuo R.C."/>
            <person name="Labutti K."/>
            <person name="Haridas S."/>
            <person name="Kuo A."/>
            <person name="Salamov A."/>
            <person name="Ahrendt S.R."/>
            <person name="Lipzen A."/>
            <person name="Sullivan W."/>
            <person name="Andreopoulos W.B."/>
            <person name="Clum A."/>
            <person name="Lindquist E."/>
            <person name="Daum C."/>
            <person name="Ramamoorthy G.K."/>
            <person name="Gryganskyi A."/>
            <person name="Culley D."/>
            <person name="Magnuson J.K."/>
            <person name="James T.Y."/>
            <person name="O'Malley M.A."/>
            <person name="Stajich J.E."/>
            <person name="Spatafora J.W."/>
            <person name="Visel A."/>
            <person name="Grigoriev I.V."/>
        </authorList>
    </citation>
    <scope>NUCLEOTIDE SEQUENCE [LARGE SCALE GENOMIC DNA]</scope>
    <source>
        <strain evidence="4 5">CBS 115471</strain>
    </source>
</reference>
<sequence>MPPKYKGATNALRTFKCDLCVKSYARQTELEAHFSSYDHTHRARMADMKKINASMDSGNVKRKRPEADGEMVTLDPTAREKGGDMPKFKRVGKLDGEVKTMPGFKRVKTQEELEREKEGQGNTEKEKDVDMKNPLDDVPALDKHEDSDADTDDDDTDIWSYSFMRPQKCDCGCGFEWKIPTSEQLALPLDQPLNL</sequence>
<dbReference type="InterPro" id="IPR013087">
    <property type="entry name" value="Znf_C2H2_type"/>
</dbReference>
<dbReference type="PROSITE" id="PS00028">
    <property type="entry name" value="ZINC_FINGER_C2H2_1"/>
    <property type="match status" value="1"/>
</dbReference>
<keyword evidence="1" id="KW-0479">Metal-binding</keyword>
<protein>
    <recommendedName>
        <fullName evidence="3">C2H2-type domain-containing protein</fullName>
    </recommendedName>
</protein>
<evidence type="ECO:0000256" key="1">
    <source>
        <dbReference type="PROSITE-ProRule" id="PRU00042"/>
    </source>
</evidence>
<evidence type="ECO:0000256" key="2">
    <source>
        <dbReference type="SAM" id="MobiDB-lite"/>
    </source>
</evidence>
<accession>A0A1Y1Y521</accession>
<dbReference type="PANTHER" id="PTHR47251">
    <property type="entry name" value="FINGER DOMAIN PROTEIN, PUTATIVE (AFU_ORTHOLOGUE AFUA_3G04180)-RELATED"/>
    <property type="match status" value="1"/>
</dbReference>
<keyword evidence="1" id="KW-0863">Zinc-finger</keyword>
<evidence type="ECO:0000313" key="4">
    <source>
        <dbReference type="EMBL" id="ORX92704.1"/>
    </source>
</evidence>
<dbReference type="Proteomes" id="UP000193144">
    <property type="component" value="Unassembled WGS sequence"/>
</dbReference>
<dbReference type="AlphaFoldDB" id="A0A1Y1Y521"/>